<dbReference type="Pfam" id="PF03401">
    <property type="entry name" value="TctC"/>
    <property type="match status" value="1"/>
</dbReference>
<evidence type="ECO:0000256" key="1">
    <source>
        <dbReference type="ARBA" id="ARBA00006987"/>
    </source>
</evidence>
<comment type="similarity">
    <text evidence="1">Belongs to the UPF0065 (bug) family.</text>
</comment>
<dbReference type="PIRSF" id="PIRSF017082">
    <property type="entry name" value="YflP"/>
    <property type="match status" value="1"/>
</dbReference>
<accession>A0A533I429</accession>
<dbReference type="PANTHER" id="PTHR42928:SF5">
    <property type="entry name" value="BLR1237 PROTEIN"/>
    <property type="match status" value="1"/>
</dbReference>
<organism evidence="2 3">
    <name type="scientific">Paracoccus denitrificans</name>
    <dbReference type="NCBI Taxonomy" id="266"/>
    <lineage>
        <taxon>Bacteria</taxon>
        <taxon>Pseudomonadati</taxon>
        <taxon>Pseudomonadota</taxon>
        <taxon>Alphaproteobacteria</taxon>
        <taxon>Rhodobacterales</taxon>
        <taxon>Paracoccaceae</taxon>
        <taxon>Paracoccus</taxon>
    </lineage>
</organism>
<name>A0A533I429_PARDE</name>
<dbReference type="Gene3D" id="3.40.190.10">
    <property type="entry name" value="Periplasmic binding protein-like II"/>
    <property type="match status" value="1"/>
</dbReference>
<dbReference type="SUPFAM" id="SSF53850">
    <property type="entry name" value="Periplasmic binding protein-like II"/>
    <property type="match status" value="1"/>
</dbReference>
<dbReference type="InterPro" id="IPR042100">
    <property type="entry name" value="Bug_dom1"/>
</dbReference>
<proteinExistence type="inferred from homology"/>
<evidence type="ECO:0000313" key="3">
    <source>
        <dbReference type="Proteomes" id="UP000315344"/>
    </source>
</evidence>
<comment type="caution">
    <text evidence="2">The sequence shown here is derived from an EMBL/GenBank/DDBJ whole genome shotgun (WGS) entry which is preliminary data.</text>
</comment>
<dbReference type="InterPro" id="IPR005064">
    <property type="entry name" value="BUG"/>
</dbReference>
<dbReference type="EMBL" id="VAFL01000016">
    <property type="protein sequence ID" value="TKW65124.1"/>
    <property type="molecule type" value="Genomic_DNA"/>
</dbReference>
<dbReference type="AlphaFoldDB" id="A0A533I429"/>
<dbReference type="Gene3D" id="3.40.190.150">
    <property type="entry name" value="Bordetella uptake gene, domain 1"/>
    <property type="match status" value="1"/>
</dbReference>
<dbReference type="PANTHER" id="PTHR42928">
    <property type="entry name" value="TRICARBOXYLATE-BINDING PROTEIN"/>
    <property type="match status" value="1"/>
</dbReference>
<reference evidence="2 3" key="1">
    <citation type="journal article" date="2017" name="Nat. Commun.">
        <title>In situ click chemistry generation of cyclooxygenase-2 inhibitors.</title>
        <authorList>
            <person name="Bhardwaj A."/>
            <person name="Kaur J."/>
            <person name="Wuest M."/>
            <person name="Wuest F."/>
        </authorList>
    </citation>
    <scope>NUCLEOTIDE SEQUENCE [LARGE SCALE GENOMIC DNA]</scope>
    <source>
        <strain evidence="2">S2_012_000_R3_94</strain>
    </source>
</reference>
<dbReference type="Proteomes" id="UP000315344">
    <property type="component" value="Unassembled WGS sequence"/>
</dbReference>
<dbReference type="CDD" id="cd07012">
    <property type="entry name" value="PBP2_Bug_TTT"/>
    <property type="match status" value="1"/>
</dbReference>
<protein>
    <submittedName>
        <fullName evidence="2">Tripartite tricarboxylate transporter substrate binding protein</fullName>
    </submittedName>
</protein>
<evidence type="ECO:0000313" key="2">
    <source>
        <dbReference type="EMBL" id="TKW65124.1"/>
    </source>
</evidence>
<sequence>MNRRSMLAGLAVTGILPRAAWAKADGYPARDPEIIVGFSAGGAGDLAARVVAKYAQSSRGVPATLDFRPGAGGTIASDQIARGAKDGSILTLFSVSPFMVAPHIQDVAYDPETAFTYIAAFAGISIPLFVHSDSPYENWDQLLDYARANPGKLRWATAAPRGLAHIATEAALRQEGVAATFVPFGGGAEAVTALLGGHIDAVVASGYGPYLEAGSVRLLIETGPDSIAEQPDLPTFKSRGYPLAIPAAYGLVGPTGLSPEIVAWWEDLILEMTKAPEYGDFLTSLHGHALYQSSASFTQNVLQGYRSIGEQIDQLGLRP</sequence>
<gene>
    <name evidence="2" type="ORF">DI616_16180</name>
</gene>